<gene>
    <name evidence="6" type="ORF">SAMN05660703_2126</name>
</gene>
<name>A0A1W2APR1_9FLAO</name>
<dbReference type="InterPro" id="IPR006664">
    <property type="entry name" value="OMP_bac"/>
</dbReference>
<dbReference type="PROSITE" id="PS51123">
    <property type="entry name" value="OMPA_2"/>
    <property type="match status" value="1"/>
</dbReference>
<dbReference type="InterPro" id="IPR006665">
    <property type="entry name" value="OmpA-like"/>
</dbReference>
<dbReference type="PRINTS" id="PR01023">
    <property type="entry name" value="NAFLGMOTY"/>
</dbReference>
<evidence type="ECO:0000256" key="3">
    <source>
        <dbReference type="ARBA" id="ARBA00023237"/>
    </source>
</evidence>
<dbReference type="CDD" id="cd07185">
    <property type="entry name" value="OmpA_C-like"/>
    <property type="match status" value="1"/>
</dbReference>
<dbReference type="Gene3D" id="2.60.120.260">
    <property type="entry name" value="Galactose-binding domain-like"/>
    <property type="match status" value="1"/>
</dbReference>
<dbReference type="RefSeq" id="WP_084061462.1">
    <property type="nucleotide sequence ID" value="NZ_FWXO01000003.1"/>
</dbReference>
<keyword evidence="2 4" id="KW-0472">Membrane</keyword>
<dbReference type="Proteomes" id="UP000192360">
    <property type="component" value="Unassembled WGS sequence"/>
</dbReference>
<keyword evidence="3" id="KW-0998">Cell outer membrane</keyword>
<feature type="domain" description="OmpA-like" evidence="5">
    <location>
        <begin position="234"/>
        <end position="351"/>
    </location>
</feature>
<accession>A0A1W2APR1</accession>
<dbReference type="PRINTS" id="PR01021">
    <property type="entry name" value="OMPADOMAIN"/>
</dbReference>
<dbReference type="Pfam" id="PF00691">
    <property type="entry name" value="OmpA"/>
    <property type="match status" value="1"/>
</dbReference>
<dbReference type="InterPro" id="IPR050330">
    <property type="entry name" value="Bact_OuterMem_StrucFunc"/>
</dbReference>
<evidence type="ECO:0000313" key="6">
    <source>
        <dbReference type="EMBL" id="SMC62675.1"/>
    </source>
</evidence>
<dbReference type="Gene3D" id="3.30.1330.60">
    <property type="entry name" value="OmpA-like domain"/>
    <property type="match status" value="1"/>
</dbReference>
<dbReference type="STRING" id="504486.SAMN05660703_2126"/>
<dbReference type="PANTHER" id="PTHR30329:SF21">
    <property type="entry name" value="LIPOPROTEIN YIAD-RELATED"/>
    <property type="match status" value="1"/>
</dbReference>
<evidence type="ECO:0000313" key="7">
    <source>
        <dbReference type="Proteomes" id="UP000192360"/>
    </source>
</evidence>
<protein>
    <submittedName>
        <fullName evidence="6">OmpA family protein</fullName>
    </submittedName>
</protein>
<evidence type="ECO:0000256" key="4">
    <source>
        <dbReference type="PROSITE-ProRule" id="PRU00473"/>
    </source>
</evidence>
<comment type="subcellular location">
    <subcellularLocation>
        <location evidence="1">Cell outer membrane</location>
    </subcellularLocation>
</comment>
<evidence type="ECO:0000256" key="1">
    <source>
        <dbReference type="ARBA" id="ARBA00004442"/>
    </source>
</evidence>
<dbReference type="EMBL" id="FWXO01000003">
    <property type="protein sequence ID" value="SMC62675.1"/>
    <property type="molecule type" value="Genomic_DNA"/>
</dbReference>
<keyword evidence="7" id="KW-1185">Reference proteome</keyword>
<dbReference type="GO" id="GO:0009279">
    <property type="term" value="C:cell outer membrane"/>
    <property type="evidence" value="ECO:0007669"/>
    <property type="project" value="UniProtKB-SubCell"/>
</dbReference>
<dbReference type="InterPro" id="IPR036737">
    <property type="entry name" value="OmpA-like_sf"/>
</dbReference>
<organism evidence="6 7">
    <name type="scientific">Cellulophaga tyrosinoxydans</name>
    <dbReference type="NCBI Taxonomy" id="504486"/>
    <lineage>
        <taxon>Bacteria</taxon>
        <taxon>Pseudomonadati</taxon>
        <taxon>Bacteroidota</taxon>
        <taxon>Flavobacteriia</taxon>
        <taxon>Flavobacteriales</taxon>
        <taxon>Flavobacteriaceae</taxon>
        <taxon>Cellulophaga</taxon>
    </lineage>
</organism>
<proteinExistence type="predicted"/>
<dbReference type="SUPFAM" id="SSF103088">
    <property type="entry name" value="OmpA-like"/>
    <property type="match status" value="1"/>
</dbReference>
<evidence type="ECO:0000256" key="2">
    <source>
        <dbReference type="ARBA" id="ARBA00023136"/>
    </source>
</evidence>
<reference evidence="7" key="1">
    <citation type="submission" date="2017-04" db="EMBL/GenBank/DDBJ databases">
        <authorList>
            <person name="Varghese N."/>
            <person name="Submissions S."/>
        </authorList>
    </citation>
    <scope>NUCLEOTIDE SEQUENCE [LARGE SCALE GENOMIC DNA]</scope>
    <source>
        <strain evidence="7">DSM 21164</strain>
    </source>
</reference>
<dbReference type="OrthoDB" id="9782229at2"/>
<dbReference type="AlphaFoldDB" id="A0A1W2APR1"/>
<evidence type="ECO:0000259" key="5">
    <source>
        <dbReference type="PROSITE" id="PS51123"/>
    </source>
</evidence>
<sequence>MKTIPKSLFLFFGFTFFLLNGQNLVKNPSFESNIKCPDSFGSLSEDVKNWRKPSLGTTDYFNTCSEKLPVENNFIGSQLPFDGNAYVGLYLYAPKDYREYITAELETALEKDKLYKVSFMVNLADEVEFAIQEFGILFTQAAFEINTSKNIALDYMPSGGIINYKEIANANFYKDNTKWVEISTTIMGKGNERFLTIGNFKNNDQTLKQVVKKTARKSSYYFVDMVSVIEIPSYNLNELYVIEDLLFDFDETYIQISYNQQLVNLVHYLAQHPDLNVYLYGHTDSKGSKAYNDNLSDQRALTVANFLMKLGLSKDRISWKGYGFNKPVVDNQKDNLRFKNRRVEFLIAKPNSNYANTIYEDQN</sequence>
<dbReference type="PANTHER" id="PTHR30329">
    <property type="entry name" value="STATOR ELEMENT OF FLAGELLAR MOTOR COMPLEX"/>
    <property type="match status" value="1"/>
</dbReference>